<evidence type="ECO:0000313" key="3">
    <source>
        <dbReference type="Proteomes" id="UP000199438"/>
    </source>
</evidence>
<name>A0A1I1DYM8_9FLAO</name>
<dbReference type="Proteomes" id="UP000199438">
    <property type="component" value="Unassembled WGS sequence"/>
</dbReference>
<sequence>METSSTIIGLSLFVLFMGPIFYALYRQGLKEKRNKKALQNLAKSNNMKLNHIEISNALVLGLDKAQHKLLILEPANANQHQLIDLSEVNKTSVIKRSVSFTENDKKSTKIIQISIELLSESNHKRISEILFYDEDGADNSDMETQLFTASRWNNLIQASL</sequence>
<keyword evidence="3" id="KW-1185">Reference proteome</keyword>
<reference evidence="3" key="1">
    <citation type="submission" date="2016-10" db="EMBL/GenBank/DDBJ databases">
        <authorList>
            <person name="Varghese N."/>
            <person name="Submissions S."/>
        </authorList>
    </citation>
    <scope>NUCLEOTIDE SEQUENCE [LARGE SCALE GENOMIC DNA]</scope>
    <source>
        <strain evidence="3">DSM 24499</strain>
    </source>
</reference>
<protein>
    <submittedName>
        <fullName evidence="2">Uncharacterized protein YpmB</fullName>
    </submittedName>
</protein>
<evidence type="ECO:0000313" key="2">
    <source>
        <dbReference type="EMBL" id="SFB77703.1"/>
    </source>
</evidence>
<dbReference type="AlphaFoldDB" id="A0A1I1DYM8"/>
<accession>A0A1I1DYM8</accession>
<keyword evidence="1" id="KW-0812">Transmembrane</keyword>
<feature type="transmembrane region" description="Helical" evidence="1">
    <location>
        <begin position="6"/>
        <end position="25"/>
    </location>
</feature>
<gene>
    <name evidence="2" type="ORF">SAMN04487907_101587</name>
</gene>
<organism evidence="2 3">
    <name type="scientific">Zunongwangia mangrovi</name>
    <dbReference type="NCBI Taxonomy" id="1334022"/>
    <lineage>
        <taxon>Bacteria</taxon>
        <taxon>Pseudomonadati</taxon>
        <taxon>Bacteroidota</taxon>
        <taxon>Flavobacteriia</taxon>
        <taxon>Flavobacteriales</taxon>
        <taxon>Flavobacteriaceae</taxon>
        <taxon>Zunongwangia</taxon>
    </lineage>
</organism>
<keyword evidence="1" id="KW-0472">Membrane</keyword>
<dbReference type="STRING" id="1334022.SAMN04487907_101587"/>
<evidence type="ECO:0000256" key="1">
    <source>
        <dbReference type="SAM" id="Phobius"/>
    </source>
</evidence>
<proteinExistence type="predicted"/>
<dbReference type="OrthoDB" id="1448026at2"/>
<keyword evidence="1" id="KW-1133">Transmembrane helix</keyword>
<dbReference type="EMBL" id="FOKV01000001">
    <property type="protein sequence ID" value="SFB77703.1"/>
    <property type="molecule type" value="Genomic_DNA"/>
</dbReference>
<dbReference type="RefSeq" id="WP_092539879.1">
    <property type="nucleotide sequence ID" value="NZ_FOKV01000001.1"/>
</dbReference>